<evidence type="ECO:0000313" key="2">
    <source>
        <dbReference type="Proteomes" id="UP000051820"/>
    </source>
</evidence>
<comment type="caution">
    <text evidence="1">The sequence shown here is derived from an EMBL/GenBank/DDBJ whole genome shotgun (WGS) entry which is preliminary data.</text>
</comment>
<gene>
    <name evidence="1" type="ORF">FD16_GL002438</name>
</gene>
<dbReference type="EMBL" id="AZGF01000009">
    <property type="protein sequence ID" value="KRM12253.1"/>
    <property type="molecule type" value="Genomic_DNA"/>
</dbReference>
<keyword evidence="2" id="KW-1185">Reference proteome</keyword>
<dbReference type="RefSeq" id="WP_010621766.1">
    <property type="nucleotide sequence ID" value="NZ_AZGF01000009.1"/>
</dbReference>
<dbReference type="PATRIC" id="fig|1423807.3.peg.2517"/>
<name>A0A0R1W3S5_9LACO</name>
<organism evidence="1 2">
    <name type="scientific">Paucilactobacillus suebicus DSM 5007 = KCTC 3549</name>
    <dbReference type="NCBI Taxonomy" id="1423807"/>
    <lineage>
        <taxon>Bacteria</taxon>
        <taxon>Bacillati</taxon>
        <taxon>Bacillota</taxon>
        <taxon>Bacilli</taxon>
        <taxon>Lactobacillales</taxon>
        <taxon>Lactobacillaceae</taxon>
        <taxon>Paucilactobacillus</taxon>
    </lineage>
</organism>
<proteinExistence type="predicted"/>
<evidence type="ECO:0000313" key="1">
    <source>
        <dbReference type="EMBL" id="KRM12253.1"/>
    </source>
</evidence>
<reference evidence="1 2" key="1">
    <citation type="journal article" date="2015" name="Genome Announc.">
        <title>Expanding the biotechnology potential of lactobacilli through comparative genomics of 213 strains and associated genera.</title>
        <authorList>
            <person name="Sun Z."/>
            <person name="Harris H.M."/>
            <person name="McCann A."/>
            <person name="Guo C."/>
            <person name="Argimon S."/>
            <person name="Zhang W."/>
            <person name="Yang X."/>
            <person name="Jeffery I.B."/>
            <person name="Cooney J.C."/>
            <person name="Kagawa T.F."/>
            <person name="Liu W."/>
            <person name="Song Y."/>
            <person name="Salvetti E."/>
            <person name="Wrobel A."/>
            <person name="Rasinkangas P."/>
            <person name="Parkhill J."/>
            <person name="Rea M.C."/>
            <person name="O'Sullivan O."/>
            <person name="Ritari J."/>
            <person name="Douillard F.P."/>
            <person name="Paul Ross R."/>
            <person name="Yang R."/>
            <person name="Briner A.E."/>
            <person name="Felis G.E."/>
            <person name="de Vos W.M."/>
            <person name="Barrangou R."/>
            <person name="Klaenhammer T.R."/>
            <person name="Caufield P.W."/>
            <person name="Cui Y."/>
            <person name="Zhang H."/>
            <person name="O'Toole P.W."/>
        </authorList>
    </citation>
    <scope>NUCLEOTIDE SEQUENCE [LARGE SCALE GENOMIC DNA]</scope>
    <source>
        <strain evidence="1 2">DSM 5007</strain>
    </source>
</reference>
<dbReference type="AlphaFoldDB" id="A0A0R1W3S5"/>
<accession>A0A0R1W3S5</accession>
<protein>
    <submittedName>
        <fullName evidence="1">Uncharacterized protein</fullName>
    </submittedName>
</protein>
<sequence length="68" mass="7692">MEVRNLISLLEHFDGESELAIDVYVKSKQREYTVTDLGVEPLISVHDQNDLIVLKGLVDDQDSDPKAH</sequence>
<dbReference type="Proteomes" id="UP000051820">
    <property type="component" value="Unassembled WGS sequence"/>
</dbReference>